<reference evidence="2" key="1">
    <citation type="submission" date="2021-06" db="EMBL/GenBank/DDBJ databases">
        <authorList>
            <person name="Criscuolo A."/>
        </authorList>
    </citation>
    <scope>NUCLEOTIDE SEQUENCE</scope>
    <source>
        <strain evidence="2">CIP111600</strain>
    </source>
</reference>
<dbReference type="EMBL" id="CAJVAS010000002">
    <property type="protein sequence ID" value="CAG7603258.1"/>
    <property type="molecule type" value="Genomic_DNA"/>
</dbReference>
<dbReference type="CDD" id="cd20736">
    <property type="entry name" value="PoNe_Nuclease"/>
    <property type="match status" value="1"/>
</dbReference>
<dbReference type="HAMAP" id="MF_00048">
    <property type="entry name" value="UPF0102"/>
    <property type="match status" value="1"/>
</dbReference>
<comment type="similarity">
    <text evidence="1">Belongs to the UPF0102 family.</text>
</comment>
<protein>
    <recommendedName>
        <fullName evidence="1">UPF0102 protein PAESOLCIP111_00581</fullName>
    </recommendedName>
</protein>
<sequence>MKERLSKKQLGAHGESAAATYLRQQGLTVLDRNWRCRSGEIDIVAADGELLVFVEVRTRSSTGFGTPAESVDYRKQRQVMETAQVYLMHKKEHERQIRFDVVSVMSDTLGNVSAIDHIRSAF</sequence>
<dbReference type="NCBIfam" id="NF009150">
    <property type="entry name" value="PRK12497.1-3"/>
    <property type="match status" value="1"/>
</dbReference>
<dbReference type="NCBIfam" id="TIGR00252">
    <property type="entry name" value="YraN family protein"/>
    <property type="match status" value="1"/>
</dbReference>
<dbReference type="NCBIfam" id="NF009154">
    <property type="entry name" value="PRK12497.3-3"/>
    <property type="match status" value="1"/>
</dbReference>
<proteinExistence type="inferred from homology"/>
<dbReference type="RefSeq" id="WP_218090417.1">
    <property type="nucleotide sequence ID" value="NZ_CAJVAS010000002.1"/>
</dbReference>
<gene>
    <name evidence="2" type="ORF">PAESOLCIP111_00581</name>
</gene>
<accession>A0A916JVD8</accession>
<evidence type="ECO:0000256" key="1">
    <source>
        <dbReference type="HAMAP-Rule" id="MF_00048"/>
    </source>
</evidence>
<dbReference type="Proteomes" id="UP000693672">
    <property type="component" value="Unassembled WGS sequence"/>
</dbReference>
<comment type="caution">
    <text evidence="2">The sequence shown here is derived from an EMBL/GenBank/DDBJ whole genome shotgun (WGS) entry which is preliminary data.</text>
</comment>
<dbReference type="PANTHER" id="PTHR34039">
    <property type="entry name" value="UPF0102 PROTEIN YRAN"/>
    <property type="match status" value="1"/>
</dbReference>
<keyword evidence="3" id="KW-1185">Reference proteome</keyword>
<dbReference type="AlphaFoldDB" id="A0A916JVD8"/>
<dbReference type="Pfam" id="PF02021">
    <property type="entry name" value="UPF0102"/>
    <property type="match status" value="1"/>
</dbReference>
<evidence type="ECO:0000313" key="2">
    <source>
        <dbReference type="EMBL" id="CAG7603258.1"/>
    </source>
</evidence>
<organism evidence="2 3">
    <name type="scientific">Paenibacillus solanacearum</name>
    <dbReference type="NCBI Taxonomy" id="2048548"/>
    <lineage>
        <taxon>Bacteria</taxon>
        <taxon>Bacillati</taxon>
        <taxon>Bacillota</taxon>
        <taxon>Bacilli</taxon>
        <taxon>Bacillales</taxon>
        <taxon>Paenibacillaceae</taxon>
        <taxon>Paenibacillus</taxon>
    </lineage>
</organism>
<evidence type="ECO:0000313" key="3">
    <source>
        <dbReference type="Proteomes" id="UP000693672"/>
    </source>
</evidence>
<dbReference type="InterPro" id="IPR003509">
    <property type="entry name" value="UPF0102_YraN-like"/>
</dbReference>
<name>A0A916JVD8_9BACL</name>
<dbReference type="PANTHER" id="PTHR34039:SF1">
    <property type="entry name" value="UPF0102 PROTEIN YRAN"/>
    <property type="match status" value="1"/>
</dbReference>